<dbReference type="InterPro" id="IPR032675">
    <property type="entry name" value="LRR_dom_sf"/>
</dbReference>
<sequence length="396" mass="44394">MFAEQILASIEAISADIDRQEEVLKKLKHRKNALRRQLNAVRDPVARLPLEISSEIFIQCLPSHPQPGAGHIPMLLLYVCHAWKEITLGTPALWAAIHLVFPRANGFKKGWETWLERARNHPISISFHNGVASMAGQPAHQLKNLEIYADFYDGKFALPTDMGPLPSLETLTIGSLTQCVYFSRAFSAHQTLKFLRLAPNLRECTFRNFCNGFGKHQFNDGSILKNLTLPALKTLDLGAVAFMTEPFSTDDLFNFLGRSSPPLLELHLRGNVLKLMELEKSFRLVPTLTHVGLLSASRPLLEELFPALAQDTFLPNIRRLSIQSCWPLPASSGSYEALSRALSLRGNPLVLELRWRTNEDAEASRPSADLCAEFRQLVADGMKIYIGTKDRNFISV</sequence>
<reference evidence="2" key="1">
    <citation type="submission" date="2023-03" db="EMBL/GenBank/DDBJ databases">
        <title>Massive genome expansion in bonnet fungi (Mycena s.s.) driven by repeated elements and novel gene families across ecological guilds.</title>
        <authorList>
            <consortium name="Lawrence Berkeley National Laboratory"/>
            <person name="Harder C.B."/>
            <person name="Miyauchi S."/>
            <person name="Viragh M."/>
            <person name="Kuo A."/>
            <person name="Thoen E."/>
            <person name="Andreopoulos B."/>
            <person name="Lu D."/>
            <person name="Skrede I."/>
            <person name="Drula E."/>
            <person name="Henrissat B."/>
            <person name="Morin E."/>
            <person name="Kohler A."/>
            <person name="Barry K."/>
            <person name="LaButti K."/>
            <person name="Morin E."/>
            <person name="Salamov A."/>
            <person name="Lipzen A."/>
            <person name="Mereny Z."/>
            <person name="Hegedus B."/>
            <person name="Baldrian P."/>
            <person name="Stursova M."/>
            <person name="Weitz H."/>
            <person name="Taylor A."/>
            <person name="Grigoriev I.V."/>
            <person name="Nagy L.G."/>
            <person name="Martin F."/>
            <person name="Kauserud H."/>
        </authorList>
    </citation>
    <scope>NUCLEOTIDE SEQUENCE</scope>
    <source>
        <strain evidence="2">CBHHK067</strain>
    </source>
</reference>
<organism evidence="2 3">
    <name type="scientific">Mycena rosella</name>
    <name type="common">Pink bonnet</name>
    <name type="synonym">Agaricus rosellus</name>
    <dbReference type="NCBI Taxonomy" id="1033263"/>
    <lineage>
        <taxon>Eukaryota</taxon>
        <taxon>Fungi</taxon>
        <taxon>Dikarya</taxon>
        <taxon>Basidiomycota</taxon>
        <taxon>Agaricomycotina</taxon>
        <taxon>Agaricomycetes</taxon>
        <taxon>Agaricomycetidae</taxon>
        <taxon>Agaricales</taxon>
        <taxon>Marasmiineae</taxon>
        <taxon>Mycenaceae</taxon>
        <taxon>Mycena</taxon>
    </lineage>
</organism>
<accession>A0AAD7DVM0</accession>
<evidence type="ECO:0008006" key="4">
    <source>
        <dbReference type="Google" id="ProtNLM"/>
    </source>
</evidence>
<dbReference type="Gene3D" id="3.80.10.10">
    <property type="entry name" value="Ribonuclease Inhibitor"/>
    <property type="match status" value="1"/>
</dbReference>
<keyword evidence="3" id="KW-1185">Reference proteome</keyword>
<evidence type="ECO:0000313" key="2">
    <source>
        <dbReference type="EMBL" id="KAJ7700806.1"/>
    </source>
</evidence>
<evidence type="ECO:0000313" key="3">
    <source>
        <dbReference type="Proteomes" id="UP001221757"/>
    </source>
</evidence>
<evidence type="ECO:0000256" key="1">
    <source>
        <dbReference type="SAM" id="Coils"/>
    </source>
</evidence>
<proteinExistence type="predicted"/>
<feature type="coiled-coil region" evidence="1">
    <location>
        <begin position="10"/>
        <end position="37"/>
    </location>
</feature>
<dbReference type="AlphaFoldDB" id="A0AAD7DVM0"/>
<gene>
    <name evidence="2" type="ORF">B0H17DRAFT_212247</name>
</gene>
<dbReference type="Proteomes" id="UP001221757">
    <property type="component" value="Unassembled WGS sequence"/>
</dbReference>
<name>A0AAD7DVM0_MYCRO</name>
<keyword evidence="1" id="KW-0175">Coiled coil</keyword>
<protein>
    <recommendedName>
        <fullName evidence="4">F-box domain-containing protein</fullName>
    </recommendedName>
</protein>
<comment type="caution">
    <text evidence="2">The sequence shown here is derived from an EMBL/GenBank/DDBJ whole genome shotgun (WGS) entry which is preliminary data.</text>
</comment>
<dbReference type="SUPFAM" id="SSF52047">
    <property type="entry name" value="RNI-like"/>
    <property type="match status" value="1"/>
</dbReference>
<dbReference type="EMBL" id="JARKIE010000019">
    <property type="protein sequence ID" value="KAJ7700806.1"/>
    <property type="molecule type" value="Genomic_DNA"/>
</dbReference>